<gene>
    <name evidence="1" type="ORF">EU96_1910</name>
</gene>
<name>A0A0A2A7L3_PROMR</name>
<evidence type="ECO:0000313" key="2">
    <source>
        <dbReference type="Proteomes" id="UP000030445"/>
    </source>
</evidence>
<accession>A0A0A2A7L3</accession>
<reference evidence="2" key="1">
    <citation type="journal article" date="2014" name="Sci. Data">
        <title>Genomes of diverse isolates of the marine cyanobacterium Prochlorococcus.</title>
        <authorList>
            <person name="Biller S."/>
            <person name="Berube P."/>
            <person name="Thompson J."/>
            <person name="Kelly L."/>
            <person name="Roggensack S."/>
            <person name="Awad L."/>
            <person name="Roache-Johnson K."/>
            <person name="Ding H."/>
            <person name="Giovannoni S.J."/>
            <person name="Moore L.R."/>
            <person name="Chisholm S.W."/>
        </authorList>
    </citation>
    <scope>NUCLEOTIDE SEQUENCE [LARGE SCALE GENOMIC DNA]</scope>
    <source>
        <strain evidence="2">MIT 9302</strain>
    </source>
</reference>
<protein>
    <submittedName>
        <fullName evidence="1">Uncharacterized protein</fullName>
    </submittedName>
</protein>
<proteinExistence type="predicted"/>
<dbReference type="AlphaFoldDB" id="A0A0A2A7L3"/>
<dbReference type="EMBL" id="JNAM01000012">
    <property type="protein sequence ID" value="KGF96484.1"/>
    <property type="molecule type" value="Genomic_DNA"/>
</dbReference>
<dbReference type="Proteomes" id="UP000030445">
    <property type="component" value="Unassembled WGS sequence"/>
</dbReference>
<sequence length="37" mass="4251">MKVCIFISFEKAQQDIKSDNVVFPLSVEGEDITQDIY</sequence>
<organism evidence="1 2">
    <name type="scientific">Prochlorococcus marinus str. MIT 9302</name>
    <dbReference type="NCBI Taxonomy" id="74545"/>
    <lineage>
        <taxon>Bacteria</taxon>
        <taxon>Bacillati</taxon>
        <taxon>Cyanobacteriota</taxon>
        <taxon>Cyanophyceae</taxon>
        <taxon>Synechococcales</taxon>
        <taxon>Prochlorococcaceae</taxon>
        <taxon>Prochlorococcus</taxon>
    </lineage>
</organism>
<evidence type="ECO:0000313" key="1">
    <source>
        <dbReference type="EMBL" id="KGF96484.1"/>
    </source>
</evidence>
<comment type="caution">
    <text evidence="1">The sequence shown here is derived from an EMBL/GenBank/DDBJ whole genome shotgun (WGS) entry which is preliminary data.</text>
</comment>